<dbReference type="eggNOG" id="ENOG5033I7P">
    <property type="taxonomic scope" value="Bacteria"/>
</dbReference>
<dbReference type="PATRIC" id="fig|1279009.4.peg.2219"/>
<keyword evidence="1" id="KW-0732">Signal</keyword>
<protein>
    <recommendedName>
        <fullName evidence="2">Outer membrane protein beta-barrel domain-containing protein</fullName>
    </recommendedName>
</protein>
<evidence type="ECO:0000313" key="3">
    <source>
        <dbReference type="EMBL" id="EMR02650.1"/>
    </source>
</evidence>
<organism evidence="3 4">
    <name type="scientific">Cesiribacter andamanensis AMV16</name>
    <dbReference type="NCBI Taxonomy" id="1279009"/>
    <lineage>
        <taxon>Bacteria</taxon>
        <taxon>Pseudomonadati</taxon>
        <taxon>Bacteroidota</taxon>
        <taxon>Cytophagia</taxon>
        <taxon>Cytophagales</taxon>
        <taxon>Cesiribacteraceae</taxon>
        <taxon>Cesiribacter</taxon>
    </lineage>
</organism>
<sequence>MPNPNSPVAVKGKDFDQMRIPCKKRMNCMKKRVITALLVFFASASAFAQSQIGLRVGANFATIQDGLDRLENMEEPWVPRLTLGVATSLAVNESFAIAPEFNYSQRGYEASGTNTLGQDFTYTYDYNFFEVPLLARLSFGHILKGYVNLGPTFSYLLGGKEVQEGGLGAGERSFDMDDERYKRFELGGALGGGIQLDTGIGSFLIDLRYNTGFTDFQTSSSSSLYSAGLFGQQPEKYRTQYVSTSLIFLVPGKR</sequence>
<evidence type="ECO:0000313" key="4">
    <source>
        <dbReference type="Proteomes" id="UP000011910"/>
    </source>
</evidence>
<evidence type="ECO:0000256" key="1">
    <source>
        <dbReference type="SAM" id="SignalP"/>
    </source>
</evidence>
<gene>
    <name evidence="3" type="ORF">ADICEAN_02189</name>
</gene>
<evidence type="ECO:0000259" key="2">
    <source>
        <dbReference type="Pfam" id="PF13568"/>
    </source>
</evidence>
<dbReference type="InterPro" id="IPR025665">
    <property type="entry name" value="Beta-barrel_OMP_2"/>
</dbReference>
<dbReference type="Proteomes" id="UP000011910">
    <property type="component" value="Unassembled WGS sequence"/>
</dbReference>
<name>M7NLI9_9BACT</name>
<feature type="domain" description="Outer membrane protein beta-barrel" evidence="2">
    <location>
        <begin position="47"/>
        <end position="216"/>
    </location>
</feature>
<reference evidence="3 4" key="1">
    <citation type="journal article" date="2013" name="Genome Announc.">
        <title>Draft Genome Sequence of Cesiribacter andamanensis Strain AMV16T, Isolated from a Soil Sample from a Mud Volcano in the Andaman Islands, India.</title>
        <authorList>
            <person name="Shivaji S."/>
            <person name="Ara S."/>
            <person name="Begum Z."/>
            <person name="Srinivas T.N."/>
            <person name="Singh A."/>
            <person name="Kumar Pinnaka A."/>
        </authorList>
    </citation>
    <scope>NUCLEOTIDE SEQUENCE [LARGE SCALE GENOMIC DNA]</scope>
    <source>
        <strain evidence="3 4">AMV16</strain>
    </source>
</reference>
<keyword evidence="4" id="KW-1185">Reference proteome</keyword>
<dbReference type="STRING" id="1279009.ADICEAN_02189"/>
<accession>M7NLI9</accession>
<dbReference type="EMBL" id="AODQ01000050">
    <property type="protein sequence ID" value="EMR02650.1"/>
    <property type="molecule type" value="Genomic_DNA"/>
</dbReference>
<dbReference type="Pfam" id="PF13568">
    <property type="entry name" value="OMP_b-brl_2"/>
    <property type="match status" value="1"/>
</dbReference>
<proteinExistence type="predicted"/>
<feature type="signal peptide" evidence="1">
    <location>
        <begin position="1"/>
        <end position="48"/>
    </location>
</feature>
<feature type="chain" id="PRO_5004082128" description="Outer membrane protein beta-barrel domain-containing protein" evidence="1">
    <location>
        <begin position="49"/>
        <end position="254"/>
    </location>
</feature>
<dbReference type="AlphaFoldDB" id="M7NLI9"/>
<comment type="caution">
    <text evidence="3">The sequence shown here is derived from an EMBL/GenBank/DDBJ whole genome shotgun (WGS) entry which is preliminary data.</text>
</comment>